<dbReference type="AlphaFoldDB" id="Q4SAN3"/>
<keyword evidence="1" id="KW-0472">Membrane</keyword>
<evidence type="ECO:0000256" key="1">
    <source>
        <dbReference type="SAM" id="Phobius"/>
    </source>
</evidence>
<dbReference type="KEGG" id="tng:GSTEN00021356G001"/>
<gene>
    <name evidence="2" type="ORF">GSTENG00021356001</name>
</gene>
<name>Q4SAN3_TETNG</name>
<keyword evidence="1" id="KW-1133">Transmembrane helix</keyword>
<evidence type="ECO:0000313" key="2">
    <source>
        <dbReference type="EMBL" id="CAG02299.1"/>
    </source>
</evidence>
<reference evidence="2" key="2">
    <citation type="submission" date="2004-02" db="EMBL/GenBank/DDBJ databases">
        <authorList>
            <consortium name="Genoscope"/>
            <consortium name="Whitehead Institute Centre for Genome Research"/>
        </authorList>
    </citation>
    <scope>NUCLEOTIDE SEQUENCE</scope>
</reference>
<feature type="transmembrane region" description="Helical" evidence="1">
    <location>
        <begin position="12"/>
        <end position="33"/>
    </location>
</feature>
<organism evidence="2">
    <name type="scientific">Tetraodon nigroviridis</name>
    <name type="common">Spotted green pufferfish</name>
    <name type="synonym">Chelonodon nigroviridis</name>
    <dbReference type="NCBI Taxonomy" id="99883"/>
    <lineage>
        <taxon>Eukaryota</taxon>
        <taxon>Metazoa</taxon>
        <taxon>Chordata</taxon>
        <taxon>Craniata</taxon>
        <taxon>Vertebrata</taxon>
        <taxon>Euteleostomi</taxon>
        <taxon>Actinopterygii</taxon>
        <taxon>Neopterygii</taxon>
        <taxon>Teleostei</taxon>
        <taxon>Neoteleostei</taxon>
        <taxon>Acanthomorphata</taxon>
        <taxon>Eupercaria</taxon>
        <taxon>Tetraodontiformes</taxon>
        <taxon>Tetradontoidea</taxon>
        <taxon>Tetraodontidae</taxon>
        <taxon>Tetraodon</taxon>
    </lineage>
</organism>
<dbReference type="EMBL" id="CAAE01014681">
    <property type="protein sequence ID" value="CAG02299.1"/>
    <property type="molecule type" value="Genomic_DNA"/>
</dbReference>
<proteinExistence type="predicted"/>
<comment type="caution">
    <text evidence="2">The sequence shown here is derived from an EMBL/GenBank/DDBJ whole genome shotgun (WGS) entry which is preliminary data.</text>
</comment>
<reference evidence="2" key="1">
    <citation type="journal article" date="2004" name="Nature">
        <title>Genome duplication in the teleost fish Tetraodon nigroviridis reveals the early vertebrate proto-karyotype.</title>
        <authorList>
            <person name="Jaillon O."/>
            <person name="Aury J.-M."/>
            <person name="Brunet F."/>
            <person name="Petit J.-L."/>
            <person name="Stange-Thomann N."/>
            <person name="Mauceli E."/>
            <person name="Bouneau L."/>
            <person name="Fischer C."/>
            <person name="Ozouf-Costaz C."/>
            <person name="Bernot A."/>
            <person name="Nicaud S."/>
            <person name="Jaffe D."/>
            <person name="Fisher S."/>
            <person name="Lutfalla G."/>
            <person name="Dossat C."/>
            <person name="Segurens B."/>
            <person name="Dasilva C."/>
            <person name="Salanoubat M."/>
            <person name="Levy M."/>
            <person name="Boudet N."/>
            <person name="Castellano S."/>
            <person name="Anthouard V."/>
            <person name="Jubin C."/>
            <person name="Castelli V."/>
            <person name="Katinka M."/>
            <person name="Vacherie B."/>
            <person name="Biemont C."/>
            <person name="Skalli Z."/>
            <person name="Cattolico L."/>
            <person name="Poulain J."/>
            <person name="De Berardinis V."/>
            <person name="Cruaud C."/>
            <person name="Duprat S."/>
            <person name="Brottier P."/>
            <person name="Coutanceau J.-P."/>
            <person name="Gouzy J."/>
            <person name="Parra G."/>
            <person name="Lardier G."/>
            <person name="Chapple C."/>
            <person name="McKernan K.J."/>
            <person name="McEwan P."/>
            <person name="Bosak S."/>
            <person name="Kellis M."/>
            <person name="Volff J.-N."/>
            <person name="Guigo R."/>
            <person name="Zody M.C."/>
            <person name="Mesirov J."/>
            <person name="Lindblad-Toh K."/>
            <person name="Birren B."/>
            <person name="Nusbaum C."/>
            <person name="Kahn D."/>
            <person name="Robinson-Rechavi M."/>
            <person name="Laudet V."/>
            <person name="Schachter V."/>
            <person name="Quetier F."/>
            <person name="Saurin W."/>
            <person name="Scarpelli C."/>
            <person name="Wincker P."/>
            <person name="Lander E.S."/>
            <person name="Weissenbach J."/>
            <person name="Roest Crollius H."/>
        </authorList>
    </citation>
    <scope>NUCLEOTIDE SEQUENCE [LARGE SCALE GENOMIC DNA]</scope>
</reference>
<dbReference type="OrthoDB" id="191686at2759"/>
<sequence length="51" mass="5524">MLSTIWETEGLQTVGIVVLVIASIKLLHLLGLISFSEGKMLMVASHTSELL</sequence>
<keyword evidence="1" id="KW-0812">Transmembrane</keyword>
<protein>
    <submittedName>
        <fullName evidence="2">(spotted green pufferfish) hypothetical protein</fullName>
    </submittedName>
</protein>
<accession>Q4SAN3</accession>